<reference evidence="2" key="1">
    <citation type="submission" date="2017-05" db="EMBL/GenBank/DDBJ databases">
        <authorList>
            <person name="Sharma S."/>
            <person name="Sidhu C."/>
            <person name="Pinnaka A.K."/>
        </authorList>
    </citation>
    <scope>NUCLEOTIDE SEQUENCE [LARGE SCALE GENOMIC DNA]</scope>
    <source>
        <strain evidence="2">AK93</strain>
    </source>
</reference>
<keyword evidence="2" id="KW-1185">Reference proteome</keyword>
<organism evidence="1 2">
    <name type="scientific">Alkalilimnicola ehrlichii</name>
    <dbReference type="NCBI Taxonomy" id="351052"/>
    <lineage>
        <taxon>Bacteria</taxon>
        <taxon>Pseudomonadati</taxon>
        <taxon>Pseudomonadota</taxon>
        <taxon>Gammaproteobacteria</taxon>
        <taxon>Chromatiales</taxon>
        <taxon>Ectothiorhodospiraceae</taxon>
        <taxon>Alkalilimnicola</taxon>
    </lineage>
</organism>
<protein>
    <submittedName>
        <fullName evidence="1">Uncharacterized protein</fullName>
    </submittedName>
</protein>
<accession>A0A3E0WTC2</accession>
<comment type="caution">
    <text evidence="1">The sequence shown here is derived from an EMBL/GenBank/DDBJ whole genome shotgun (WGS) entry which is preliminary data.</text>
</comment>
<evidence type="ECO:0000313" key="2">
    <source>
        <dbReference type="Proteomes" id="UP000256763"/>
    </source>
</evidence>
<dbReference type="EMBL" id="NFZW01000012">
    <property type="protein sequence ID" value="RFA35401.1"/>
    <property type="molecule type" value="Genomic_DNA"/>
</dbReference>
<dbReference type="AlphaFoldDB" id="A0A3E0WTC2"/>
<gene>
    <name evidence="1" type="ORF">CAL65_13050</name>
</gene>
<evidence type="ECO:0000313" key="1">
    <source>
        <dbReference type="EMBL" id="RFA35401.1"/>
    </source>
</evidence>
<sequence>MNYFPFHGDRPILSQLIVKWLMAGYRRRIVGLPLKALAFLSAEEQALRKRLTITLIKEGK</sequence>
<proteinExistence type="predicted"/>
<dbReference type="Proteomes" id="UP000256763">
    <property type="component" value="Unassembled WGS sequence"/>
</dbReference>
<name>A0A3E0WTC2_9GAMM</name>